<gene>
    <name evidence="1" type="ORF">BASA50_007049</name>
</gene>
<name>A0ABQ8F840_9FUNG</name>
<organism evidence="1 2">
    <name type="scientific">Batrachochytrium salamandrivorans</name>
    <dbReference type="NCBI Taxonomy" id="1357716"/>
    <lineage>
        <taxon>Eukaryota</taxon>
        <taxon>Fungi</taxon>
        <taxon>Fungi incertae sedis</taxon>
        <taxon>Chytridiomycota</taxon>
        <taxon>Chytridiomycota incertae sedis</taxon>
        <taxon>Chytridiomycetes</taxon>
        <taxon>Rhizophydiales</taxon>
        <taxon>Rhizophydiales incertae sedis</taxon>
        <taxon>Batrachochytrium</taxon>
    </lineage>
</organism>
<protein>
    <submittedName>
        <fullName evidence="1">Uncharacterized protein</fullName>
    </submittedName>
</protein>
<proteinExistence type="predicted"/>
<evidence type="ECO:0000313" key="1">
    <source>
        <dbReference type="EMBL" id="KAH6593823.1"/>
    </source>
</evidence>
<dbReference type="InterPro" id="IPR013241">
    <property type="entry name" value="RNase_P_Pop3"/>
</dbReference>
<dbReference type="EMBL" id="JAFCIX010000344">
    <property type="protein sequence ID" value="KAH6593823.1"/>
    <property type="molecule type" value="Genomic_DNA"/>
</dbReference>
<sequence>MQTKSKKEKPMASVSPAVAKATIASAAASSRKIKGRFISIKAQERRPIFKHVLGTPFVTNWSSPDNAEQQAILTEFCACTASVGIYRRLAIRERKLKSRKVKQAMGELDADTSVNEAVKISSDEVAAVPLQPLADLVIGINNVTKILEDMISHKAKTDALERDRIAHEKCNTNSLKKCDSHVVDPIPTPSQPLVHKTLKPPSQLRCIFVCRGDMPVGHLYSHLPAMAAIIGGDLRICAFSAGAEKTLSLALGIKHVSTLGIKISTPRFDRVFQLVVQSDCRVNIPWLHNPMAASYLPTKVRAIKTVGPIKNKNTRVGSVSKKAKIQPDAPAIDGVRTPLEAGVTGAKISKKAKTLKRPAEIADSNLPSVESIASGSSVAGEYELPQAGGSLKRPKVDISA</sequence>
<comment type="caution">
    <text evidence="1">The sequence shown here is derived from an EMBL/GenBank/DDBJ whole genome shotgun (WGS) entry which is preliminary data.</text>
</comment>
<dbReference type="PANTHER" id="PTHR28272:SF1">
    <property type="entry name" value="RIBONUCLEASES P_MRP PROTEIN SUBUNIT POP3"/>
    <property type="match status" value="1"/>
</dbReference>
<evidence type="ECO:0000313" key="2">
    <source>
        <dbReference type="Proteomes" id="UP001648503"/>
    </source>
</evidence>
<keyword evidence="2" id="KW-1185">Reference proteome</keyword>
<reference evidence="1 2" key="1">
    <citation type="submission" date="2021-02" db="EMBL/GenBank/DDBJ databases">
        <title>Variation within the Batrachochytrium salamandrivorans European outbreak.</title>
        <authorList>
            <person name="Kelly M."/>
            <person name="Pasmans F."/>
            <person name="Shea T.P."/>
            <person name="Munoz J.F."/>
            <person name="Carranza S."/>
            <person name="Cuomo C.A."/>
            <person name="Martel A."/>
        </authorList>
    </citation>
    <scope>NUCLEOTIDE SEQUENCE [LARGE SCALE GENOMIC DNA]</scope>
    <source>
        <strain evidence="1 2">AMFP18/2</strain>
    </source>
</reference>
<dbReference type="PANTHER" id="PTHR28272">
    <property type="entry name" value="RIBONUCLEASES P/MRP PROTEIN SUBUNIT POP3"/>
    <property type="match status" value="1"/>
</dbReference>
<accession>A0ABQ8F840</accession>
<dbReference type="Proteomes" id="UP001648503">
    <property type="component" value="Unassembled WGS sequence"/>
</dbReference>